<protein>
    <recommendedName>
        <fullName evidence="4">PsiF repeat-containing protein</fullName>
    </recommendedName>
</protein>
<gene>
    <name evidence="2" type="ORF">IFT38_04445</name>
</gene>
<evidence type="ECO:0000313" key="3">
    <source>
        <dbReference type="Proteomes" id="UP000620025"/>
    </source>
</evidence>
<feature type="region of interest" description="Disordered" evidence="1">
    <location>
        <begin position="1"/>
        <end position="21"/>
    </location>
</feature>
<name>A0ABR9BV93_9PSED</name>
<proteinExistence type="predicted"/>
<dbReference type="RefSeq" id="WP_134721346.1">
    <property type="nucleotide sequence ID" value="NZ_DAMCQM010000007.1"/>
</dbReference>
<reference evidence="2 3" key="1">
    <citation type="journal article" date="2020" name="FEMS Microbiol. Ecol.">
        <title>Temporal dynamics of bacterial communities during seed development and maturation.</title>
        <authorList>
            <person name="Chesneau G."/>
            <person name="Torres-Cortes G."/>
            <person name="Briand M."/>
            <person name="Darrasse A."/>
            <person name="Preveaux A."/>
            <person name="Marais C."/>
            <person name="Jacques M.A."/>
            <person name="Shade A."/>
            <person name="Barret M."/>
        </authorList>
    </citation>
    <scope>NUCLEOTIDE SEQUENCE [LARGE SCALE GENOMIC DNA]</scope>
    <source>
        <strain evidence="2 3">CFBP13599</strain>
    </source>
</reference>
<comment type="caution">
    <text evidence="2">The sequence shown here is derived from an EMBL/GenBank/DDBJ whole genome shotgun (WGS) entry which is preliminary data.</text>
</comment>
<evidence type="ECO:0008006" key="4">
    <source>
        <dbReference type="Google" id="ProtNLM"/>
    </source>
</evidence>
<accession>A0ABR9BV93</accession>
<evidence type="ECO:0000256" key="1">
    <source>
        <dbReference type="SAM" id="MobiDB-lite"/>
    </source>
</evidence>
<dbReference type="Proteomes" id="UP000620025">
    <property type="component" value="Unassembled WGS sequence"/>
</dbReference>
<evidence type="ECO:0000313" key="2">
    <source>
        <dbReference type="EMBL" id="MBD8768780.1"/>
    </source>
</evidence>
<keyword evidence="3" id="KW-1185">Reference proteome</keyword>
<dbReference type="EMBL" id="JACYWZ010000001">
    <property type="protein sequence ID" value="MBD8768780.1"/>
    <property type="molecule type" value="Genomic_DNA"/>
</dbReference>
<sequence length="164" mass="17712">MNPALRAAEQGSAERKAEHPSTQGASNWCVMRAIWQLTGSLNLRPVPPLRCGESKPPENKELFIMGLKRLLPLSACLALMLPFAAQAAALSADAKAEYTAQCQAAAVQQGVDAAKAQAHCSCGAKVIEDKFTQAEIDQLTNKQVEPPMALRQKLMKEVLVCKNQ</sequence>
<organism evidence="2 3">
    <name type="scientific">Pseudomonas coleopterorum</name>
    <dbReference type="NCBI Taxonomy" id="1605838"/>
    <lineage>
        <taxon>Bacteria</taxon>
        <taxon>Pseudomonadati</taxon>
        <taxon>Pseudomonadota</taxon>
        <taxon>Gammaproteobacteria</taxon>
        <taxon>Pseudomonadales</taxon>
        <taxon>Pseudomonadaceae</taxon>
        <taxon>Pseudomonas</taxon>
    </lineage>
</organism>